<reference evidence="1 2" key="1">
    <citation type="submission" date="2023-10" db="EMBL/GenBank/DDBJ databases">
        <authorList>
            <person name="Maclean D."/>
            <person name="Macfadyen A."/>
        </authorList>
    </citation>
    <scope>NUCLEOTIDE SEQUENCE [LARGE SCALE GENOMIC DNA]</scope>
</reference>
<evidence type="ECO:0000313" key="1">
    <source>
        <dbReference type="EMBL" id="CAK0734875.1"/>
    </source>
</evidence>
<dbReference type="PANTHER" id="PTHR19288:SF90">
    <property type="entry name" value="OS08G0542600 PROTEIN"/>
    <property type="match status" value="1"/>
</dbReference>
<comment type="caution">
    <text evidence="1">The sequence shown here is derived from an EMBL/GenBank/DDBJ whole genome shotgun (WGS) entry which is preliminary data.</text>
</comment>
<dbReference type="SUPFAM" id="SSF56784">
    <property type="entry name" value="HAD-like"/>
    <property type="match status" value="1"/>
</dbReference>
<dbReference type="Gene3D" id="3.40.50.1000">
    <property type="entry name" value="HAD superfamily/HAD-like"/>
    <property type="match status" value="2"/>
</dbReference>
<evidence type="ECO:0000313" key="2">
    <source>
        <dbReference type="Proteomes" id="UP001314263"/>
    </source>
</evidence>
<name>A0AAV1HQL3_9CHLO</name>
<protein>
    <submittedName>
        <fullName evidence="1">Uncharacterized protein</fullName>
    </submittedName>
</protein>
<sequence length="287" mass="30554">MTTVFIKAQHVTQAILLDQFGVLHDGRKPYPGAIEAVTALADSGRSSHGALGKLEKLGFPKAAFSGAITSGEVCHQALQNRPDDFFQALGRRCVHITWGTRGPISLGDLDVQVVESVDDAEFLLAHGAECLGRPGNEEPREASLDEIRAVLEAGAEKGLPLLVANPDIVTVSGPDLIVMPGTFGRWYKEMGGQVVLLGKPAPAIYEVAMEMLGVQDPKEVLAIGDSLEHDIAGAQAAGCDSLFIAGGIHADKTGVQLTHQNLNVEGMESLFRDYGTQPTFITPYLQC</sequence>
<accession>A0AAV1HQL3</accession>
<dbReference type="InterPro" id="IPR036412">
    <property type="entry name" value="HAD-like_sf"/>
</dbReference>
<gene>
    <name evidence="1" type="ORF">CVIRNUC_000496</name>
</gene>
<dbReference type="Pfam" id="PF13242">
    <property type="entry name" value="Hydrolase_like"/>
    <property type="match status" value="1"/>
</dbReference>
<keyword evidence="2" id="KW-1185">Reference proteome</keyword>
<dbReference type="PANTHER" id="PTHR19288">
    <property type="entry name" value="4-NITROPHENYLPHOSPHATASE-RELATED"/>
    <property type="match status" value="1"/>
</dbReference>
<dbReference type="InterPro" id="IPR023214">
    <property type="entry name" value="HAD_sf"/>
</dbReference>
<dbReference type="NCBIfam" id="TIGR01459">
    <property type="entry name" value="HAD-SF-IIA-hyp4"/>
    <property type="match status" value="1"/>
</dbReference>
<dbReference type="GO" id="GO:0016791">
    <property type="term" value="F:phosphatase activity"/>
    <property type="evidence" value="ECO:0007669"/>
    <property type="project" value="TreeGrafter"/>
</dbReference>
<dbReference type="GO" id="GO:0009507">
    <property type="term" value="C:chloroplast"/>
    <property type="evidence" value="ECO:0007669"/>
    <property type="project" value="TreeGrafter"/>
</dbReference>
<dbReference type="Proteomes" id="UP001314263">
    <property type="component" value="Unassembled WGS sequence"/>
</dbReference>
<proteinExistence type="predicted"/>
<dbReference type="AlphaFoldDB" id="A0AAV1HQL3"/>
<dbReference type="InterPro" id="IPR006356">
    <property type="entry name" value="HAD-SF_hydro_IIA_hyp3"/>
</dbReference>
<organism evidence="1 2">
    <name type="scientific">Coccomyxa viridis</name>
    <dbReference type="NCBI Taxonomy" id="1274662"/>
    <lineage>
        <taxon>Eukaryota</taxon>
        <taxon>Viridiplantae</taxon>
        <taxon>Chlorophyta</taxon>
        <taxon>core chlorophytes</taxon>
        <taxon>Trebouxiophyceae</taxon>
        <taxon>Trebouxiophyceae incertae sedis</taxon>
        <taxon>Coccomyxaceae</taxon>
        <taxon>Coccomyxa</taxon>
    </lineage>
</organism>
<dbReference type="EMBL" id="CAUYUE010000001">
    <property type="protein sequence ID" value="CAK0734875.1"/>
    <property type="molecule type" value="Genomic_DNA"/>
</dbReference>